<reference evidence="1 2" key="1">
    <citation type="journal article" date="2024" name="BMC Genomics">
        <title>De novo assembly and annotation of Popillia japonica's genome with initial clues to its potential as an invasive pest.</title>
        <authorList>
            <person name="Cucini C."/>
            <person name="Boschi S."/>
            <person name="Funari R."/>
            <person name="Cardaioli E."/>
            <person name="Iannotti N."/>
            <person name="Marturano G."/>
            <person name="Paoli F."/>
            <person name="Bruttini M."/>
            <person name="Carapelli A."/>
            <person name="Frati F."/>
            <person name="Nardi F."/>
        </authorList>
    </citation>
    <scope>NUCLEOTIDE SEQUENCE [LARGE SCALE GENOMIC DNA]</scope>
    <source>
        <strain evidence="1">DMR45628</strain>
    </source>
</reference>
<gene>
    <name evidence="1" type="ORF">QE152_g14179</name>
</gene>
<name>A0AAW1L9T2_POPJA</name>
<keyword evidence="2" id="KW-1185">Reference proteome</keyword>
<accession>A0AAW1L9T2</accession>
<evidence type="ECO:0000313" key="1">
    <source>
        <dbReference type="EMBL" id="KAK9730854.1"/>
    </source>
</evidence>
<organism evidence="1 2">
    <name type="scientific">Popillia japonica</name>
    <name type="common">Japanese beetle</name>
    <dbReference type="NCBI Taxonomy" id="7064"/>
    <lineage>
        <taxon>Eukaryota</taxon>
        <taxon>Metazoa</taxon>
        <taxon>Ecdysozoa</taxon>
        <taxon>Arthropoda</taxon>
        <taxon>Hexapoda</taxon>
        <taxon>Insecta</taxon>
        <taxon>Pterygota</taxon>
        <taxon>Neoptera</taxon>
        <taxon>Endopterygota</taxon>
        <taxon>Coleoptera</taxon>
        <taxon>Polyphaga</taxon>
        <taxon>Scarabaeiformia</taxon>
        <taxon>Scarabaeidae</taxon>
        <taxon>Rutelinae</taxon>
        <taxon>Popillia</taxon>
    </lineage>
</organism>
<dbReference type="EMBL" id="JASPKY010000141">
    <property type="protein sequence ID" value="KAK9730854.1"/>
    <property type="molecule type" value="Genomic_DNA"/>
</dbReference>
<protein>
    <submittedName>
        <fullName evidence="1">Uncharacterized protein</fullName>
    </submittedName>
</protein>
<evidence type="ECO:0000313" key="2">
    <source>
        <dbReference type="Proteomes" id="UP001458880"/>
    </source>
</evidence>
<proteinExistence type="predicted"/>
<dbReference type="Proteomes" id="UP001458880">
    <property type="component" value="Unassembled WGS sequence"/>
</dbReference>
<comment type="caution">
    <text evidence="1">The sequence shown here is derived from an EMBL/GenBank/DDBJ whole genome shotgun (WGS) entry which is preliminary data.</text>
</comment>
<sequence length="147" mass="16937">MGSRGFKCQVRTNFNNFSRRIEANQELIAIESRDQLPSPENLKIKILEESEARIKTKTSTVEGAFFSRNYKGARRTTSSRKAKHGSKQKPLQWKVHSLVEIIKEHDAQLRQATKQKPLQWKVHSLVEIIKEHDAQLRQAMTNINSSA</sequence>
<dbReference type="AlphaFoldDB" id="A0AAW1L9T2"/>